<comment type="caution">
    <text evidence="1">The sequence shown here is derived from an EMBL/GenBank/DDBJ whole genome shotgun (WGS) entry which is preliminary data.</text>
</comment>
<organism evidence="1 2">
    <name type="scientific">Dawidia soli</name>
    <dbReference type="NCBI Taxonomy" id="2782352"/>
    <lineage>
        <taxon>Bacteria</taxon>
        <taxon>Pseudomonadati</taxon>
        <taxon>Bacteroidota</taxon>
        <taxon>Cytophagia</taxon>
        <taxon>Cytophagales</taxon>
        <taxon>Chryseotaleaceae</taxon>
        <taxon>Dawidia</taxon>
    </lineage>
</organism>
<keyword evidence="2" id="KW-1185">Reference proteome</keyword>
<evidence type="ECO:0000313" key="1">
    <source>
        <dbReference type="EMBL" id="MBT1688293.1"/>
    </source>
</evidence>
<gene>
    <name evidence="1" type="ORF">KK078_17105</name>
</gene>
<proteinExistence type="predicted"/>
<dbReference type="EMBL" id="JAHESC010000024">
    <property type="protein sequence ID" value="MBT1688293.1"/>
    <property type="molecule type" value="Genomic_DNA"/>
</dbReference>
<reference evidence="1 2" key="1">
    <citation type="submission" date="2021-05" db="EMBL/GenBank/DDBJ databases">
        <title>A Polyphasic approach of four new species of the genus Ohtaekwangia: Ohtaekwangia histidinii sp. nov., Ohtaekwangia cretensis sp. nov., Ohtaekwangia indiensis sp. nov., Ohtaekwangia reichenbachii sp. nov. from diverse environment.</title>
        <authorList>
            <person name="Octaviana S."/>
        </authorList>
    </citation>
    <scope>NUCLEOTIDE SEQUENCE [LARGE SCALE GENOMIC DNA]</scope>
    <source>
        <strain evidence="1 2">PWU37</strain>
    </source>
</reference>
<dbReference type="AlphaFoldDB" id="A0AAP2DA75"/>
<accession>A0AAP2DA75</accession>
<protein>
    <submittedName>
        <fullName evidence="1">Uncharacterized protein</fullName>
    </submittedName>
</protein>
<sequence length="139" mass="16012">MDHLITHGLTLDGFVFVRKQRIVAELNTDRYDKVDFLLAFNEMPDVPAVLPELDNDRQLFAWLRDEGNLVMVFLPGQHESIMGRVEAVGNKSYQLRLVSDELEVAEDLLELYYDNMHVVVTGTHLLKMFDKYLEVMGAV</sequence>
<name>A0AAP2DA75_9BACT</name>
<evidence type="ECO:0000313" key="2">
    <source>
        <dbReference type="Proteomes" id="UP001319180"/>
    </source>
</evidence>
<dbReference type="Proteomes" id="UP001319180">
    <property type="component" value="Unassembled WGS sequence"/>
</dbReference>
<dbReference type="RefSeq" id="WP_254091520.1">
    <property type="nucleotide sequence ID" value="NZ_JAHESC010000024.1"/>
</dbReference>